<dbReference type="Proteomes" id="UP001062846">
    <property type="component" value="Chromosome 8"/>
</dbReference>
<gene>
    <name evidence="1" type="ORF">RHMOL_Rhmol08G0257900</name>
</gene>
<sequence length="120" mass="14113">MFLTTMHDIAGLRELVKTFWISLYVGEFEYLNRQREEAALRLQTSRTTESELQRQSANVQTNGLNHAIINAQLAEARDETMRFQARVNDLELSCNDKKRAIREHIRRFDRNCGLYSNFCN</sequence>
<evidence type="ECO:0000313" key="1">
    <source>
        <dbReference type="EMBL" id="KAI8543961.1"/>
    </source>
</evidence>
<proteinExistence type="predicted"/>
<organism evidence="1 2">
    <name type="scientific">Rhododendron molle</name>
    <name type="common">Chinese azalea</name>
    <name type="synonym">Azalea mollis</name>
    <dbReference type="NCBI Taxonomy" id="49168"/>
    <lineage>
        <taxon>Eukaryota</taxon>
        <taxon>Viridiplantae</taxon>
        <taxon>Streptophyta</taxon>
        <taxon>Embryophyta</taxon>
        <taxon>Tracheophyta</taxon>
        <taxon>Spermatophyta</taxon>
        <taxon>Magnoliopsida</taxon>
        <taxon>eudicotyledons</taxon>
        <taxon>Gunneridae</taxon>
        <taxon>Pentapetalae</taxon>
        <taxon>asterids</taxon>
        <taxon>Ericales</taxon>
        <taxon>Ericaceae</taxon>
        <taxon>Ericoideae</taxon>
        <taxon>Rhodoreae</taxon>
        <taxon>Rhododendron</taxon>
    </lineage>
</organism>
<dbReference type="EMBL" id="CM046395">
    <property type="protein sequence ID" value="KAI8543961.1"/>
    <property type="molecule type" value="Genomic_DNA"/>
</dbReference>
<accession>A0ACC0MT78</accession>
<evidence type="ECO:0000313" key="2">
    <source>
        <dbReference type="Proteomes" id="UP001062846"/>
    </source>
</evidence>
<keyword evidence="2" id="KW-1185">Reference proteome</keyword>
<reference evidence="1" key="1">
    <citation type="submission" date="2022-02" db="EMBL/GenBank/DDBJ databases">
        <title>Plant Genome Project.</title>
        <authorList>
            <person name="Zhang R.-G."/>
        </authorList>
    </citation>
    <scope>NUCLEOTIDE SEQUENCE</scope>
    <source>
        <strain evidence="1">AT1</strain>
    </source>
</reference>
<comment type="caution">
    <text evidence="1">The sequence shown here is derived from an EMBL/GenBank/DDBJ whole genome shotgun (WGS) entry which is preliminary data.</text>
</comment>
<name>A0ACC0MT78_RHOML</name>
<protein>
    <submittedName>
        <fullName evidence="1">Uncharacterized protein</fullName>
    </submittedName>
</protein>